<dbReference type="EMBL" id="JAIWYP010000013">
    <property type="protein sequence ID" value="KAH3719661.1"/>
    <property type="molecule type" value="Genomic_DNA"/>
</dbReference>
<keyword evidence="2" id="KW-1185">Reference proteome</keyword>
<name>A0A9D4HK93_DREPO</name>
<evidence type="ECO:0000313" key="1">
    <source>
        <dbReference type="EMBL" id="KAH3719661.1"/>
    </source>
</evidence>
<reference evidence="1" key="2">
    <citation type="submission" date="2020-11" db="EMBL/GenBank/DDBJ databases">
        <authorList>
            <person name="McCartney M.A."/>
            <person name="Auch B."/>
            <person name="Kono T."/>
            <person name="Mallez S."/>
            <person name="Becker A."/>
            <person name="Gohl D.M."/>
            <person name="Silverstein K.A.T."/>
            <person name="Koren S."/>
            <person name="Bechman K.B."/>
            <person name="Herman A."/>
            <person name="Abrahante J.E."/>
            <person name="Garbe J."/>
        </authorList>
    </citation>
    <scope>NUCLEOTIDE SEQUENCE</scope>
    <source>
        <strain evidence="1">Duluth1</strain>
        <tissue evidence="1">Whole animal</tissue>
    </source>
</reference>
<comment type="caution">
    <text evidence="1">The sequence shown here is derived from an EMBL/GenBank/DDBJ whole genome shotgun (WGS) entry which is preliminary data.</text>
</comment>
<sequence length="62" mass="7413">MFAGHGLKELTPDEKQFVTNHNNYRTNDKPDLSYDEGWLTFNNSVTFDLQVYYHNQECWKVI</sequence>
<protein>
    <submittedName>
        <fullName evidence="1">Uncharacterized protein</fullName>
    </submittedName>
</protein>
<proteinExistence type="predicted"/>
<dbReference type="AlphaFoldDB" id="A0A9D4HK93"/>
<organism evidence="1 2">
    <name type="scientific">Dreissena polymorpha</name>
    <name type="common">Zebra mussel</name>
    <name type="synonym">Mytilus polymorpha</name>
    <dbReference type="NCBI Taxonomy" id="45954"/>
    <lineage>
        <taxon>Eukaryota</taxon>
        <taxon>Metazoa</taxon>
        <taxon>Spiralia</taxon>
        <taxon>Lophotrochozoa</taxon>
        <taxon>Mollusca</taxon>
        <taxon>Bivalvia</taxon>
        <taxon>Autobranchia</taxon>
        <taxon>Heteroconchia</taxon>
        <taxon>Euheterodonta</taxon>
        <taxon>Imparidentia</taxon>
        <taxon>Neoheterodontei</taxon>
        <taxon>Myida</taxon>
        <taxon>Dreissenoidea</taxon>
        <taxon>Dreissenidae</taxon>
        <taxon>Dreissena</taxon>
    </lineage>
</organism>
<reference evidence="1" key="1">
    <citation type="journal article" date="2019" name="bioRxiv">
        <title>The Genome of the Zebra Mussel, Dreissena polymorpha: A Resource for Invasive Species Research.</title>
        <authorList>
            <person name="McCartney M.A."/>
            <person name="Auch B."/>
            <person name="Kono T."/>
            <person name="Mallez S."/>
            <person name="Zhang Y."/>
            <person name="Obille A."/>
            <person name="Becker A."/>
            <person name="Abrahante J.E."/>
            <person name="Garbe J."/>
            <person name="Badalamenti J.P."/>
            <person name="Herman A."/>
            <person name="Mangelson H."/>
            <person name="Liachko I."/>
            <person name="Sullivan S."/>
            <person name="Sone E.D."/>
            <person name="Koren S."/>
            <person name="Silverstein K.A.T."/>
            <person name="Beckman K.B."/>
            <person name="Gohl D.M."/>
        </authorList>
    </citation>
    <scope>NUCLEOTIDE SEQUENCE</scope>
    <source>
        <strain evidence="1">Duluth1</strain>
        <tissue evidence="1">Whole animal</tissue>
    </source>
</reference>
<dbReference type="Proteomes" id="UP000828390">
    <property type="component" value="Unassembled WGS sequence"/>
</dbReference>
<accession>A0A9D4HK93</accession>
<evidence type="ECO:0000313" key="2">
    <source>
        <dbReference type="Proteomes" id="UP000828390"/>
    </source>
</evidence>
<gene>
    <name evidence="1" type="ORF">DPMN_062511</name>
</gene>